<dbReference type="Pfam" id="PF13289">
    <property type="entry name" value="SIR2_2"/>
    <property type="match status" value="1"/>
</dbReference>
<organism evidence="1 2">
    <name type="scientific">Humibacillus xanthopallidus</name>
    <dbReference type="NCBI Taxonomy" id="412689"/>
    <lineage>
        <taxon>Bacteria</taxon>
        <taxon>Bacillati</taxon>
        <taxon>Actinomycetota</taxon>
        <taxon>Actinomycetes</taxon>
        <taxon>Micrococcales</taxon>
        <taxon>Intrasporangiaceae</taxon>
        <taxon>Humibacillus</taxon>
    </lineage>
</organism>
<dbReference type="AlphaFoldDB" id="A0A543HUG0"/>
<reference evidence="1 2" key="1">
    <citation type="submission" date="2019-06" db="EMBL/GenBank/DDBJ databases">
        <title>Genome sequencing of plant associated microbes to promote plant fitness in Sorghum bicolor and Oryza sativa.</title>
        <authorList>
            <person name="Coleman-Derr D."/>
        </authorList>
    </citation>
    <scope>NUCLEOTIDE SEQUENCE [LARGE SCALE GENOMIC DNA]</scope>
    <source>
        <strain evidence="1 2">KV-663</strain>
    </source>
</reference>
<accession>A0A543HUG0</accession>
<dbReference type="OrthoDB" id="5241047at2"/>
<keyword evidence="2" id="KW-1185">Reference proteome</keyword>
<proteinExistence type="predicted"/>
<dbReference type="Proteomes" id="UP000316747">
    <property type="component" value="Unassembled WGS sequence"/>
</dbReference>
<dbReference type="InterPro" id="IPR029035">
    <property type="entry name" value="DHS-like_NAD/FAD-binding_dom"/>
</dbReference>
<protein>
    <submittedName>
        <fullName evidence="1">SIR2-like protein</fullName>
    </submittedName>
</protein>
<name>A0A543HUG0_9MICO</name>
<dbReference type="SUPFAM" id="SSF52467">
    <property type="entry name" value="DHS-like NAD/FAD-binding domain"/>
    <property type="match status" value="1"/>
</dbReference>
<dbReference type="EMBL" id="VFPM01000002">
    <property type="protein sequence ID" value="TQM61958.1"/>
    <property type="molecule type" value="Genomic_DNA"/>
</dbReference>
<comment type="caution">
    <text evidence="1">The sequence shown here is derived from an EMBL/GenBank/DDBJ whole genome shotgun (WGS) entry which is preliminary data.</text>
</comment>
<gene>
    <name evidence="1" type="ORF">FBY41_1980</name>
</gene>
<evidence type="ECO:0000313" key="1">
    <source>
        <dbReference type="EMBL" id="TQM61958.1"/>
    </source>
</evidence>
<evidence type="ECO:0000313" key="2">
    <source>
        <dbReference type="Proteomes" id="UP000316747"/>
    </source>
</evidence>
<sequence>MAERPDSAHFHMIAKRLLVGAVVPFLGAGVNLCGRPATASWERGRYLPSGGELANYLASDVGVSYPYSDISNLLRVSQYVDVSLGNGPLYEALHEVFDADYSPTPVHQLLAGLPSLVRRRAAGQRCFYPLIITTNYDDALEKAFLAAGEEFDLLTYIAGGAHAGKFRHTRPNGDSELILGPNAYPEFKCDERPTIAKIHGAVARVDGEEDSFVITENHYIEYLSHTDIAKLIPVNILTRMRKSHFLFLGYSLKDWNLRVILHRLWGAEGAGYNSWAIQSQPERIEEKAWAKRGVELMDMRLEEYAALLDARLQSSFEETLP</sequence>